<evidence type="ECO:0000256" key="1">
    <source>
        <dbReference type="ARBA" id="ARBA00011838"/>
    </source>
</evidence>
<dbReference type="InterPro" id="IPR042105">
    <property type="entry name" value="Ribosomal_bL31_sf"/>
</dbReference>
<comment type="similarity">
    <text evidence="4">Belongs to the bacterial ribosomal protein bL31 family.</text>
</comment>
<evidence type="ECO:0000313" key="6">
    <source>
        <dbReference type="Proteomes" id="UP000595596"/>
    </source>
</evidence>
<name>A0A7R6VYD6_CARRU</name>
<dbReference type="KEGG" id="crr:CRDco_0260"/>
<sequence length="63" mass="7752">MKKIFFFCICNKKYSLFSNYEKNITINICKNCHPYYTKKKNLLDASKKMKSFNKKYETFFKKK</sequence>
<protein>
    <recommendedName>
        <fullName evidence="4">50S ribosomal protein L31</fullName>
    </recommendedName>
</protein>
<gene>
    <name evidence="5" type="primary">rpmE</name>
    <name evidence="5" type="ORF">CRDco_0260</name>
</gene>
<evidence type="ECO:0000256" key="3">
    <source>
        <dbReference type="ARBA" id="ARBA00023274"/>
    </source>
</evidence>
<dbReference type="RefSeq" id="WP_201329533.1">
    <property type="nucleotide sequence ID" value="NZ_AP023214.1"/>
</dbReference>
<organism evidence="5 6">
    <name type="scientific">Candidatus Carsonella ruddii</name>
    <name type="common">Diaphorina cf. continua</name>
    <dbReference type="NCBI Taxonomy" id="2661587"/>
    <lineage>
        <taxon>Bacteria</taxon>
        <taxon>Pseudomonadati</taxon>
        <taxon>Pseudomonadota</taxon>
        <taxon>Gammaproteobacteria</taxon>
        <taxon>Oceanospirillales</taxon>
        <taxon>Halomonadaceae</taxon>
        <taxon>Zymobacter group</taxon>
        <taxon>Candidatus Carsonella</taxon>
    </lineage>
</organism>
<dbReference type="PRINTS" id="PR01249">
    <property type="entry name" value="RIBOSOMALL31"/>
</dbReference>
<evidence type="ECO:0000256" key="4">
    <source>
        <dbReference type="RuleBase" id="RU000564"/>
    </source>
</evidence>
<dbReference type="Proteomes" id="UP000595596">
    <property type="component" value="Chromosome"/>
</dbReference>
<evidence type="ECO:0000313" key="5">
    <source>
        <dbReference type="EMBL" id="BCG49244.1"/>
    </source>
</evidence>
<reference evidence="5 6" key="1">
    <citation type="journal article" date="2020" name="Genome Biol. Evol.">
        <title>Comparative Genomics Underlines Multiple Roles of Profftella, an Obligate Symbiont of Psyllids: Providing Toxins, Vitamins, and Carotenoids.</title>
        <authorList>
            <person name="Nakabachi A."/>
            <person name="Piel J."/>
            <person name="Malenovsky I."/>
            <person name="Hirose Y."/>
        </authorList>
    </citation>
    <scope>NUCLEOTIDE SEQUENCE [LARGE SCALE GENOMIC DNA]</scope>
    <source>
        <strain evidence="5 6">Dco</strain>
    </source>
</reference>
<dbReference type="AlphaFoldDB" id="A0A7R6VYD6"/>
<keyword evidence="6" id="KW-1185">Reference proteome</keyword>
<dbReference type="GO" id="GO:1990904">
    <property type="term" value="C:ribonucleoprotein complex"/>
    <property type="evidence" value="ECO:0007669"/>
    <property type="project" value="UniProtKB-KW"/>
</dbReference>
<dbReference type="InterPro" id="IPR002150">
    <property type="entry name" value="Ribosomal_bL31"/>
</dbReference>
<dbReference type="GO" id="GO:0005840">
    <property type="term" value="C:ribosome"/>
    <property type="evidence" value="ECO:0007669"/>
    <property type="project" value="UniProtKB-KW"/>
</dbReference>
<keyword evidence="3 4" id="KW-0687">Ribonucleoprotein</keyword>
<dbReference type="NCBIfam" id="TIGR00105">
    <property type="entry name" value="L31"/>
    <property type="match status" value="1"/>
</dbReference>
<dbReference type="Gene3D" id="4.10.830.30">
    <property type="entry name" value="Ribosomal protein L31"/>
    <property type="match status" value="1"/>
</dbReference>
<dbReference type="SUPFAM" id="SSF143800">
    <property type="entry name" value="L28p-like"/>
    <property type="match status" value="1"/>
</dbReference>
<dbReference type="Pfam" id="PF01197">
    <property type="entry name" value="Ribosomal_L31"/>
    <property type="match status" value="1"/>
</dbReference>
<dbReference type="EMBL" id="AP023214">
    <property type="protein sequence ID" value="BCG49244.1"/>
    <property type="molecule type" value="Genomic_DNA"/>
</dbReference>
<comment type="subunit">
    <text evidence="1">Part of the 50S ribosomal subunit.</text>
</comment>
<proteinExistence type="inferred from homology"/>
<dbReference type="GO" id="GO:0006412">
    <property type="term" value="P:translation"/>
    <property type="evidence" value="ECO:0007669"/>
    <property type="project" value="InterPro"/>
</dbReference>
<dbReference type="InterPro" id="IPR034704">
    <property type="entry name" value="Ribosomal_bL28/bL31-like_sf"/>
</dbReference>
<evidence type="ECO:0000256" key="2">
    <source>
        <dbReference type="ARBA" id="ARBA00022980"/>
    </source>
</evidence>
<keyword evidence="2 4" id="KW-0689">Ribosomal protein</keyword>
<accession>A0A7R6VYD6</accession>
<dbReference type="GO" id="GO:0003735">
    <property type="term" value="F:structural constituent of ribosome"/>
    <property type="evidence" value="ECO:0007669"/>
    <property type="project" value="InterPro"/>
</dbReference>